<keyword evidence="7 8" id="KW-0503">Monooxygenase</keyword>
<dbReference type="GO" id="GO:0004497">
    <property type="term" value="F:monooxygenase activity"/>
    <property type="evidence" value="ECO:0007669"/>
    <property type="project" value="UniProtKB-KW"/>
</dbReference>
<accession>A0A3M2L6I5</accession>
<dbReference type="EMBL" id="RFFH01000005">
    <property type="protein sequence ID" value="RMI32143.1"/>
    <property type="molecule type" value="Genomic_DNA"/>
</dbReference>
<sequence length="404" mass="44180">MNTEAIVLDPTGADVQAENERIRLRGPVSVVGLPGGVRAWAVTDAAVLKELLADPRVSKDPRQHWTAYKNGEIDHRWPLHPWVIAENMFTAYGPQHRRLRKLVAPAFTNRRTTLMRPGIEAIVDGLLKRLDAIPAGEVVDLRPTYAYPVPIQVIGELLGVPKHLDAKIHACVDGFFDTSFTPAQAQANVRTMVSLMGQLIFYRRGHPGDDLTSALLSAVDEDSDRLTQKELIDTLILVINAGHETTVNLLDQAIVALLTNPEQRAEVLAGRAPWSEVIEEALRYQPPITHLPLRYAVDDIEIAGVRIAAGEAILASYGAASRDPRIHGGTAGDFDVHRANKEHVAFGYGAHHCLGAPLARLEAAIALPALFERFPNMRLAVDPAELRPLGSFVSNGHRSVPVLL</sequence>
<evidence type="ECO:0000256" key="6">
    <source>
        <dbReference type="ARBA" id="ARBA00023004"/>
    </source>
</evidence>
<evidence type="ECO:0000256" key="8">
    <source>
        <dbReference type="RuleBase" id="RU000461"/>
    </source>
</evidence>
<comment type="caution">
    <text evidence="9">The sequence shown here is derived from an EMBL/GenBank/DDBJ whole genome shotgun (WGS) entry which is preliminary data.</text>
</comment>
<dbReference type="InterPro" id="IPR017972">
    <property type="entry name" value="Cyt_P450_CS"/>
</dbReference>
<dbReference type="Pfam" id="PF00067">
    <property type="entry name" value="p450"/>
    <property type="match status" value="2"/>
</dbReference>
<dbReference type="Gene3D" id="1.10.630.10">
    <property type="entry name" value="Cytochrome P450"/>
    <property type="match status" value="1"/>
</dbReference>
<dbReference type="InterPro" id="IPR001128">
    <property type="entry name" value="Cyt_P450"/>
</dbReference>
<keyword evidence="6 8" id="KW-0408">Iron</keyword>
<proteinExistence type="inferred from homology"/>
<reference evidence="9 10" key="1">
    <citation type="submission" date="2018-10" db="EMBL/GenBank/DDBJ databases">
        <title>Isolation from cow dung.</title>
        <authorList>
            <person name="Ling L."/>
        </authorList>
    </citation>
    <scope>NUCLEOTIDE SEQUENCE [LARGE SCALE GENOMIC DNA]</scope>
    <source>
        <strain evidence="9 10">NEAU-LL90</strain>
    </source>
</reference>
<dbReference type="FunFam" id="1.10.630.10:FF:000018">
    <property type="entry name" value="Cytochrome P450 monooxygenase"/>
    <property type="match status" value="1"/>
</dbReference>
<dbReference type="PROSITE" id="PS00086">
    <property type="entry name" value="CYTOCHROME_P450"/>
    <property type="match status" value="1"/>
</dbReference>
<organism evidence="9 10">
    <name type="scientific">Nocardia stercoris</name>
    <dbReference type="NCBI Taxonomy" id="2483361"/>
    <lineage>
        <taxon>Bacteria</taxon>
        <taxon>Bacillati</taxon>
        <taxon>Actinomycetota</taxon>
        <taxon>Actinomycetes</taxon>
        <taxon>Mycobacteriales</taxon>
        <taxon>Nocardiaceae</taxon>
        <taxon>Nocardia</taxon>
    </lineage>
</organism>
<evidence type="ECO:0000256" key="4">
    <source>
        <dbReference type="ARBA" id="ARBA00022723"/>
    </source>
</evidence>
<comment type="similarity">
    <text evidence="2 8">Belongs to the cytochrome P450 family.</text>
</comment>
<evidence type="ECO:0000256" key="5">
    <source>
        <dbReference type="ARBA" id="ARBA00023002"/>
    </source>
</evidence>
<dbReference type="CDD" id="cd11029">
    <property type="entry name" value="CYP107-like"/>
    <property type="match status" value="1"/>
</dbReference>
<dbReference type="PANTHER" id="PTHR46696">
    <property type="entry name" value="P450, PUTATIVE (EUROFUNG)-RELATED"/>
    <property type="match status" value="1"/>
</dbReference>
<keyword evidence="10" id="KW-1185">Reference proteome</keyword>
<dbReference type="PRINTS" id="PR00359">
    <property type="entry name" value="BP450"/>
</dbReference>
<keyword evidence="4 8" id="KW-0479">Metal-binding</keyword>
<evidence type="ECO:0000313" key="10">
    <source>
        <dbReference type="Proteomes" id="UP000279275"/>
    </source>
</evidence>
<dbReference type="Proteomes" id="UP000279275">
    <property type="component" value="Unassembled WGS sequence"/>
</dbReference>
<evidence type="ECO:0000256" key="7">
    <source>
        <dbReference type="ARBA" id="ARBA00023033"/>
    </source>
</evidence>
<dbReference type="RefSeq" id="WP_122188484.1">
    <property type="nucleotide sequence ID" value="NZ_RFFH01000005.1"/>
</dbReference>
<dbReference type="PRINTS" id="PR00385">
    <property type="entry name" value="P450"/>
</dbReference>
<keyword evidence="5 8" id="KW-0560">Oxidoreductase</keyword>
<dbReference type="InterPro" id="IPR002397">
    <property type="entry name" value="Cyt_P450_B"/>
</dbReference>
<dbReference type="AlphaFoldDB" id="A0A3M2L6I5"/>
<gene>
    <name evidence="9" type="ORF">EBN03_14120</name>
</gene>
<dbReference type="GO" id="GO:0005506">
    <property type="term" value="F:iron ion binding"/>
    <property type="evidence" value="ECO:0007669"/>
    <property type="project" value="InterPro"/>
</dbReference>
<dbReference type="PANTHER" id="PTHR46696:SF1">
    <property type="entry name" value="CYTOCHROME P450 YJIB-RELATED"/>
    <property type="match status" value="1"/>
</dbReference>
<dbReference type="SUPFAM" id="SSF48264">
    <property type="entry name" value="Cytochrome P450"/>
    <property type="match status" value="1"/>
</dbReference>
<name>A0A3M2L6I5_9NOCA</name>
<evidence type="ECO:0000256" key="2">
    <source>
        <dbReference type="ARBA" id="ARBA00010617"/>
    </source>
</evidence>
<protein>
    <submittedName>
        <fullName evidence="9">Cytochrome P450</fullName>
    </submittedName>
</protein>
<evidence type="ECO:0000313" key="9">
    <source>
        <dbReference type="EMBL" id="RMI32143.1"/>
    </source>
</evidence>
<dbReference type="InterPro" id="IPR036396">
    <property type="entry name" value="Cyt_P450_sf"/>
</dbReference>
<keyword evidence="3 8" id="KW-0349">Heme</keyword>
<dbReference type="OrthoDB" id="5500002at2"/>
<comment type="cofactor">
    <cofactor evidence="1">
        <name>heme</name>
        <dbReference type="ChEBI" id="CHEBI:30413"/>
    </cofactor>
</comment>
<evidence type="ECO:0000256" key="1">
    <source>
        <dbReference type="ARBA" id="ARBA00001971"/>
    </source>
</evidence>
<evidence type="ECO:0000256" key="3">
    <source>
        <dbReference type="ARBA" id="ARBA00022617"/>
    </source>
</evidence>
<dbReference type="GO" id="GO:0016705">
    <property type="term" value="F:oxidoreductase activity, acting on paired donors, with incorporation or reduction of molecular oxygen"/>
    <property type="evidence" value="ECO:0007669"/>
    <property type="project" value="InterPro"/>
</dbReference>
<dbReference type="GO" id="GO:0020037">
    <property type="term" value="F:heme binding"/>
    <property type="evidence" value="ECO:0007669"/>
    <property type="project" value="InterPro"/>
</dbReference>